<dbReference type="OrthoDB" id="6071166at2759"/>
<dbReference type="SMART" id="SM00231">
    <property type="entry name" value="FA58C"/>
    <property type="match status" value="2"/>
</dbReference>
<evidence type="ECO:0000313" key="3">
    <source>
        <dbReference type="Proteomes" id="UP001152795"/>
    </source>
</evidence>
<dbReference type="EMBL" id="CACRXK020002334">
    <property type="protein sequence ID" value="CAB3993826.1"/>
    <property type="molecule type" value="Genomic_DNA"/>
</dbReference>
<dbReference type="PROSITE" id="PS01285">
    <property type="entry name" value="FA58C_1"/>
    <property type="match status" value="2"/>
</dbReference>
<dbReference type="PROSITE" id="PS01286">
    <property type="entry name" value="FA58C_2"/>
    <property type="match status" value="1"/>
</dbReference>
<evidence type="ECO:0000313" key="2">
    <source>
        <dbReference type="EMBL" id="CAB3993826.1"/>
    </source>
</evidence>
<dbReference type="SUPFAM" id="SSF49785">
    <property type="entry name" value="Galactose-binding domain-like"/>
    <property type="match status" value="2"/>
</dbReference>
<dbReference type="CDD" id="cd00057">
    <property type="entry name" value="FA58C"/>
    <property type="match status" value="2"/>
</dbReference>
<dbReference type="SMART" id="SM00186">
    <property type="entry name" value="FBG"/>
    <property type="match status" value="1"/>
</dbReference>
<reference evidence="2" key="1">
    <citation type="submission" date="2020-04" db="EMBL/GenBank/DDBJ databases">
        <authorList>
            <person name="Alioto T."/>
            <person name="Alioto T."/>
            <person name="Gomez Garrido J."/>
        </authorList>
    </citation>
    <scope>NUCLEOTIDE SEQUENCE</scope>
    <source>
        <strain evidence="2">A484AB</strain>
    </source>
</reference>
<dbReference type="AlphaFoldDB" id="A0A7D9HVJ4"/>
<gene>
    <name evidence="2" type="ORF">PACLA_8A015327</name>
</gene>
<keyword evidence="3" id="KW-1185">Reference proteome</keyword>
<dbReference type="InterPro" id="IPR008979">
    <property type="entry name" value="Galactose-bd-like_sf"/>
</dbReference>
<dbReference type="Gene3D" id="2.60.120.260">
    <property type="entry name" value="Galactose-binding domain-like"/>
    <property type="match status" value="2"/>
</dbReference>
<accession>A0A7D9HVJ4</accession>
<dbReference type="InterPro" id="IPR002181">
    <property type="entry name" value="Fibrinogen_a/b/g_C_dom"/>
</dbReference>
<keyword evidence="1" id="KW-0677">Repeat</keyword>
<dbReference type="InterPro" id="IPR014716">
    <property type="entry name" value="Fibrinogen_a/b/g_C_1"/>
</dbReference>
<dbReference type="Pfam" id="PF00754">
    <property type="entry name" value="F5_F8_type_C"/>
    <property type="match status" value="2"/>
</dbReference>
<dbReference type="Gene3D" id="3.90.215.10">
    <property type="entry name" value="Gamma Fibrinogen, chain A, domain 1"/>
    <property type="match status" value="1"/>
</dbReference>
<comment type="caution">
    <text evidence="2">The sequence shown here is derived from an EMBL/GenBank/DDBJ whole genome shotgun (WGS) entry which is preliminary data.</text>
</comment>
<dbReference type="Proteomes" id="UP001152795">
    <property type="component" value="Unassembled WGS sequence"/>
</dbReference>
<dbReference type="PROSITE" id="PS51406">
    <property type="entry name" value="FIBRINOGEN_C_2"/>
    <property type="match status" value="1"/>
</dbReference>
<dbReference type="PROSITE" id="PS50022">
    <property type="entry name" value="FA58C_3"/>
    <property type="match status" value="2"/>
</dbReference>
<proteinExistence type="predicted"/>
<dbReference type="Pfam" id="PF00147">
    <property type="entry name" value="Fibrinogen_C"/>
    <property type="match status" value="1"/>
</dbReference>
<name>A0A7D9HVJ4_PARCT</name>
<protein>
    <submittedName>
        <fullName evidence="2">Uncharacterized protein</fullName>
    </submittedName>
</protein>
<dbReference type="PANTHER" id="PTHR24543">
    <property type="entry name" value="MULTICOPPER OXIDASE-RELATED"/>
    <property type="match status" value="1"/>
</dbReference>
<evidence type="ECO:0000256" key="1">
    <source>
        <dbReference type="ARBA" id="ARBA00022737"/>
    </source>
</evidence>
<dbReference type="InterPro" id="IPR003609">
    <property type="entry name" value="Pan_app"/>
</dbReference>
<organism evidence="2 3">
    <name type="scientific">Paramuricea clavata</name>
    <name type="common">Red gorgonian</name>
    <name type="synonym">Violescent sea-whip</name>
    <dbReference type="NCBI Taxonomy" id="317549"/>
    <lineage>
        <taxon>Eukaryota</taxon>
        <taxon>Metazoa</taxon>
        <taxon>Cnidaria</taxon>
        <taxon>Anthozoa</taxon>
        <taxon>Octocorallia</taxon>
        <taxon>Malacalcyonacea</taxon>
        <taxon>Plexauridae</taxon>
        <taxon>Paramuricea</taxon>
    </lineage>
</organism>
<dbReference type="SUPFAM" id="SSF56496">
    <property type="entry name" value="Fibrinogen C-terminal domain-like"/>
    <property type="match status" value="1"/>
</dbReference>
<dbReference type="PANTHER" id="PTHR24543:SF325">
    <property type="entry name" value="F5_8 TYPE C DOMAIN-CONTAINING PROTEIN"/>
    <property type="match status" value="1"/>
</dbReference>
<dbReference type="Pfam" id="PF00024">
    <property type="entry name" value="PAN_1"/>
    <property type="match status" value="1"/>
</dbReference>
<dbReference type="FunFam" id="2.60.120.260:FF:000016">
    <property type="entry name" value="Contactin-associated protein-like 4 isoform 1"/>
    <property type="match status" value="1"/>
</dbReference>
<dbReference type="InterPro" id="IPR036056">
    <property type="entry name" value="Fibrinogen-like_C"/>
</dbReference>
<dbReference type="Gene3D" id="3.50.4.10">
    <property type="entry name" value="Hepatocyte Growth Factor"/>
    <property type="match status" value="1"/>
</dbReference>
<sequence>MSKDNQPTLQLFYFSFSKSITFFLLLILPLKGYRLDTTVIKYVHAKSGVDCILQCMLQDKSCRSANFRKTPTSGGKQNCELLKTVDSEEPPGKLENDQNFDYYKLLQPERKPEDAVSSSTCPQVAETISTRPCNSGEAAFGVRNGRIQDSQITASSIHSARLSTKQGRLNGASSWSARQNDQNQWIQVDLGRDEVVSAIGTQGRRNHPQWVDTYSVSYGSNGNAFEPYKIDDDVKVFSGNIDQQSIVTNCFFPAITARYIRIQPITWYGHISMRFEVYGCYTGPCKSREVAFGMQNGRIQDSLITASSIYWAARSTKQGRLNSASSWSAGENDQNPWIQVDLGREEDVTAIGTQGRGDKAQWVKTYSVSYGSNGSAFEPYKINDVVKTSIFMTKRNSGLVKDKRFNKKTNEIMPFVGKDDGRQRDGVYTFLRFEGCQKTYLNDCRVARLTLKTFCEAVELHDVYKSMDNLHSENLEDAKSCLDHYKSGNKTDDIYQINPDGHGNFTVMCDMNDGGWTVFQHRYDGSVDFNLGWTEYQEGFGNLSGEFWLGLEKLHRITTSEDTDFESILKISKEMRDLLNTVLLKLEVNKMSFG</sequence>
<dbReference type="InterPro" id="IPR000421">
    <property type="entry name" value="FA58C"/>
</dbReference>